<dbReference type="AlphaFoldDB" id="B6FZZ2"/>
<gene>
    <name evidence="1" type="ORF">CLOHIR_01446</name>
</gene>
<accession>B6FZZ2</accession>
<dbReference type="EMBL" id="ABWP01000060">
    <property type="protein sequence ID" value="EEA84820.1"/>
    <property type="molecule type" value="Genomic_DNA"/>
</dbReference>
<proteinExistence type="predicted"/>
<name>B6FZZ2_PEPHT</name>
<keyword evidence="2" id="KW-1185">Reference proteome</keyword>
<dbReference type="eggNOG" id="ENOG502Z7ZB">
    <property type="taxonomic scope" value="Bacteria"/>
</dbReference>
<reference evidence="1 2" key="2">
    <citation type="submission" date="2008-10" db="EMBL/GenBank/DDBJ databases">
        <title>Draft genome sequence of Clostridium hiranonis (DSM 13275).</title>
        <authorList>
            <person name="Sudarsanam P."/>
            <person name="Ley R."/>
            <person name="Guruge J."/>
            <person name="Turnbaugh P.J."/>
            <person name="Mahowald M."/>
            <person name="Liep D."/>
            <person name="Gordon J."/>
        </authorList>
    </citation>
    <scope>NUCLEOTIDE SEQUENCE [LARGE SCALE GENOMIC DNA]</scope>
    <source>
        <strain evidence="1 2">DSM 13275</strain>
    </source>
</reference>
<evidence type="ECO:0000313" key="1">
    <source>
        <dbReference type="EMBL" id="EEA84820.1"/>
    </source>
</evidence>
<comment type="caution">
    <text evidence="1">The sequence shown here is derived from an EMBL/GenBank/DDBJ whole genome shotgun (WGS) entry which is preliminary data.</text>
</comment>
<dbReference type="InterPro" id="IPR021145">
    <property type="entry name" value="Portal_protein_SPP1_Gp6-like"/>
</dbReference>
<dbReference type="RefSeq" id="WP_006440367.1">
    <property type="nucleotide sequence ID" value="NZ_DS995356.1"/>
</dbReference>
<dbReference type="Pfam" id="PF05133">
    <property type="entry name" value="SPP1_portal"/>
    <property type="match status" value="1"/>
</dbReference>
<dbReference type="Proteomes" id="UP000003178">
    <property type="component" value="Unassembled WGS sequence"/>
</dbReference>
<protein>
    <submittedName>
        <fullName evidence="1">Putative phage portal protein, SPP1 family</fullName>
    </submittedName>
</protein>
<organism evidence="1 2">
    <name type="scientific">Peptacetobacter hiranonis (strain DSM 13275 / JCM 10541 / KCTC 15199 / TO-931)</name>
    <name type="common">Clostridium hiranonis</name>
    <dbReference type="NCBI Taxonomy" id="500633"/>
    <lineage>
        <taxon>Bacteria</taxon>
        <taxon>Bacillati</taxon>
        <taxon>Bacillota</taxon>
        <taxon>Clostridia</taxon>
        <taxon>Peptostreptococcales</taxon>
        <taxon>Peptostreptococcaceae</taxon>
        <taxon>Peptacetobacter</taxon>
    </lineage>
</organism>
<dbReference type="STRING" id="500633.CLOHIR_01446"/>
<reference evidence="1 2" key="1">
    <citation type="submission" date="2008-09" db="EMBL/GenBank/DDBJ databases">
        <authorList>
            <person name="Fulton L."/>
            <person name="Clifton S."/>
            <person name="Fulton B."/>
            <person name="Xu J."/>
            <person name="Minx P."/>
            <person name="Pepin K.H."/>
            <person name="Johnson M."/>
            <person name="Thiruvilangam P."/>
            <person name="Bhonagiri V."/>
            <person name="Nash W.E."/>
            <person name="Mardis E.R."/>
            <person name="Wilson R.K."/>
        </authorList>
    </citation>
    <scope>NUCLEOTIDE SEQUENCE [LARGE SCALE GENOMIC DNA]</scope>
    <source>
        <strain evidence="1 2">DSM 13275</strain>
    </source>
</reference>
<sequence>RYEKVESEQIIPFYSEDLEKKLIEILRVYETIEYDDNLTPIKFVNVEDWTIDTLDKYKFRNDIDGVDESELKGIKHKFGRVPFIPFANNSNHTSDLIKYKDLIDLYDRVVSGYANDIEDIQEILWIITNYDGKSSDFLNNVKKYKTVILEDDGDGAKGDLKTLSVDIPVEARNSLLELLKKQIYESGQGLQQDNESFGNASGVALKFFYRKLELKAGLLETEFRESINDLIEAILNHYNIRFKKITQIWSRNMISSELEASQIAQQSVGIIPEKLILQNHPWVEDVEEATKLLEEEEESKINIFNSYPDMNQRAKEVDINEE</sequence>
<dbReference type="HOGENOM" id="CLU_861931_0_0_9"/>
<dbReference type="OrthoDB" id="1697867at2"/>
<evidence type="ECO:0000313" key="2">
    <source>
        <dbReference type="Proteomes" id="UP000003178"/>
    </source>
</evidence>
<feature type="non-terminal residue" evidence="1">
    <location>
        <position position="1"/>
    </location>
</feature>